<dbReference type="AlphaFoldDB" id="A0A354M5F9"/>
<keyword evidence="1 4" id="KW-0808">Transferase</keyword>
<dbReference type="NCBIfam" id="TIGR00125">
    <property type="entry name" value="cyt_tran_rel"/>
    <property type="match status" value="1"/>
</dbReference>
<dbReference type="Gene3D" id="3.40.50.620">
    <property type="entry name" value="HUPs"/>
    <property type="match status" value="1"/>
</dbReference>
<keyword evidence="2" id="KW-0548">Nucleotidyltransferase</keyword>
<dbReference type="Proteomes" id="UP000262954">
    <property type="component" value="Unassembled WGS sequence"/>
</dbReference>
<dbReference type="Gene3D" id="3.30.230.120">
    <property type="match status" value="1"/>
</dbReference>
<dbReference type="EMBL" id="DNWC01000159">
    <property type="protein sequence ID" value="HBJ09748.1"/>
    <property type="molecule type" value="Genomic_DNA"/>
</dbReference>
<sequence>MGNKKVFVSGCYDMLHSGHVAFFEEAARYGDLYVGIGSDKTIFELKARKTINTDAERLYMVKALRVVKDAWINSGNGLLDFEKELRELKPDIFFVNTDGNTPLKAQLCKELGIEYIVSKRIPHGTLPVRSTTMLRKECRIPYRIDLAGGWLDQPYVSKYYPGPVLTICIEPDYEFNDRSGMSTSSRKKAIELWQTDIPEGDKEKLAKTLFCYENPPGTPYVSGSQDALGIVMPGLNKYEYNGDYWPELIESNLDSDILEWLEKYIWLVPLYPRGQSYNVLADTHIDAVSAKALSDAARCCWDAILNKDLQNFGVQVKASFDAQIAMFPNMVNDDILAQIEEYRDSVLGWKLSGAGGGGYLTFISEKPVEHALQIRIRR</sequence>
<feature type="domain" description="Cytidyltransferase-like" evidence="3">
    <location>
        <begin position="8"/>
        <end position="134"/>
    </location>
</feature>
<dbReference type="InterPro" id="IPR004821">
    <property type="entry name" value="Cyt_trans-like"/>
</dbReference>
<dbReference type="GO" id="GO:0016779">
    <property type="term" value="F:nucleotidyltransferase activity"/>
    <property type="evidence" value="ECO:0007669"/>
    <property type="project" value="UniProtKB-KW"/>
</dbReference>
<dbReference type="InterPro" id="IPR050385">
    <property type="entry name" value="Archaeal_FAD_synthase"/>
</dbReference>
<evidence type="ECO:0000313" key="4">
    <source>
        <dbReference type="EMBL" id="HBJ09748.1"/>
    </source>
</evidence>
<dbReference type="InterPro" id="IPR036554">
    <property type="entry name" value="GHMP_kinase_C_sf"/>
</dbReference>
<evidence type="ECO:0000256" key="1">
    <source>
        <dbReference type="ARBA" id="ARBA00022679"/>
    </source>
</evidence>
<name>A0A354M5F9_9BACT</name>
<organism evidence="4 5">
    <name type="scientific">Coprobacter fastidiosus</name>
    <dbReference type="NCBI Taxonomy" id="1099853"/>
    <lineage>
        <taxon>Bacteria</taxon>
        <taxon>Pseudomonadati</taxon>
        <taxon>Bacteroidota</taxon>
        <taxon>Bacteroidia</taxon>
        <taxon>Bacteroidales</taxon>
        <taxon>Barnesiellaceae</taxon>
        <taxon>Coprobacter</taxon>
    </lineage>
</organism>
<accession>A0A354M5F9</accession>
<proteinExistence type="predicted"/>
<gene>
    <name evidence="4" type="ORF">DDY73_12190</name>
</gene>
<dbReference type="SUPFAM" id="SSF52374">
    <property type="entry name" value="Nucleotidylyl transferase"/>
    <property type="match status" value="1"/>
</dbReference>
<dbReference type="InterPro" id="IPR014729">
    <property type="entry name" value="Rossmann-like_a/b/a_fold"/>
</dbReference>
<dbReference type="SUPFAM" id="SSF55060">
    <property type="entry name" value="GHMP Kinase, C-terminal domain"/>
    <property type="match status" value="1"/>
</dbReference>
<reference evidence="4 5" key="1">
    <citation type="journal article" date="2018" name="Nat. Biotechnol.">
        <title>A standardized bacterial taxonomy based on genome phylogeny substantially revises the tree of life.</title>
        <authorList>
            <person name="Parks D.H."/>
            <person name="Chuvochina M."/>
            <person name="Waite D.W."/>
            <person name="Rinke C."/>
            <person name="Skarshewski A."/>
            <person name="Chaumeil P.A."/>
            <person name="Hugenholtz P."/>
        </authorList>
    </citation>
    <scope>NUCLEOTIDE SEQUENCE [LARGE SCALE GENOMIC DNA]</scope>
    <source>
        <strain evidence="4">UBA11482</strain>
    </source>
</reference>
<comment type="caution">
    <text evidence="4">The sequence shown here is derived from an EMBL/GenBank/DDBJ whole genome shotgun (WGS) entry which is preliminary data.</text>
</comment>
<evidence type="ECO:0000313" key="5">
    <source>
        <dbReference type="Proteomes" id="UP000262954"/>
    </source>
</evidence>
<evidence type="ECO:0000259" key="3">
    <source>
        <dbReference type="Pfam" id="PF01467"/>
    </source>
</evidence>
<evidence type="ECO:0000256" key="2">
    <source>
        <dbReference type="ARBA" id="ARBA00022695"/>
    </source>
</evidence>
<dbReference type="PANTHER" id="PTHR43793">
    <property type="entry name" value="FAD SYNTHASE"/>
    <property type="match status" value="1"/>
</dbReference>
<dbReference type="Pfam" id="PF01467">
    <property type="entry name" value="CTP_transf_like"/>
    <property type="match status" value="1"/>
</dbReference>
<protein>
    <submittedName>
        <fullName evidence="4">Cytidyltransferase</fullName>
    </submittedName>
</protein>
<dbReference type="PANTHER" id="PTHR43793:SF1">
    <property type="entry name" value="FAD SYNTHASE"/>
    <property type="match status" value="1"/>
</dbReference>